<feature type="transmembrane region" description="Helical" evidence="4">
    <location>
        <begin position="154"/>
        <end position="173"/>
    </location>
</feature>
<feature type="region of interest" description="Disordered" evidence="3">
    <location>
        <begin position="66"/>
        <end position="95"/>
    </location>
</feature>
<evidence type="ECO:0000256" key="2">
    <source>
        <dbReference type="RuleBase" id="RU003793"/>
    </source>
</evidence>
<keyword evidence="7" id="KW-1185">Reference proteome</keyword>
<dbReference type="RefSeq" id="WP_241061660.1">
    <property type="nucleotide sequence ID" value="NZ_JAKWJU010000002.1"/>
</dbReference>
<evidence type="ECO:0000256" key="4">
    <source>
        <dbReference type="SAM" id="Phobius"/>
    </source>
</evidence>
<dbReference type="InterPro" id="IPR050882">
    <property type="entry name" value="Prepilin_peptidase/N-MTase"/>
</dbReference>
<gene>
    <name evidence="6" type="ORF">MMA15_20870</name>
</gene>
<keyword evidence="4" id="KW-0472">Membrane</keyword>
<keyword evidence="4" id="KW-0812">Transmembrane</keyword>
<comment type="caution">
    <text evidence="6">The sequence shown here is derived from an EMBL/GenBank/DDBJ whole genome shotgun (WGS) entry which is preliminary data.</text>
</comment>
<evidence type="ECO:0000313" key="7">
    <source>
        <dbReference type="Proteomes" id="UP001166784"/>
    </source>
</evidence>
<dbReference type="PANTHER" id="PTHR30487">
    <property type="entry name" value="TYPE 4 PREPILIN-LIKE PROTEINS LEADER PEPTIDE-PROCESSING ENZYME"/>
    <property type="match status" value="1"/>
</dbReference>
<dbReference type="InterPro" id="IPR000045">
    <property type="entry name" value="Prepilin_IV_endopep_pep"/>
</dbReference>
<feature type="transmembrane region" description="Helical" evidence="4">
    <location>
        <begin position="128"/>
        <end position="147"/>
    </location>
</feature>
<evidence type="ECO:0000256" key="3">
    <source>
        <dbReference type="SAM" id="MobiDB-lite"/>
    </source>
</evidence>
<proteinExistence type="inferred from homology"/>
<name>A0ABS9T2K1_9ACTN</name>
<dbReference type="Gene3D" id="1.20.120.1220">
    <property type="match status" value="1"/>
</dbReference>
<evidence type="ECO:0000259" key="5">
    <source>
        <dbReference type="Pfam" id="PF01478"/>
    </source>
</evidence>
<protein>
    <submittedName>
        <fullName evidence="6">A24 family peptidase</fullName>
    </submittedName>
</protein>
<sequence length="279" mass="28896">MPVIVAILALCAAGYGAAAGALLPRAAYRLAVPPSTPPRERCPSGHRLEGPAHGWLGRAHCPPCAASRPPEASEPPESPGDFEPSGPFEPSEAFETSEPFETSTRFFVSVCASVCAVLALSVGVRPELGVWLIATPLALLLASVDARTRRLPDVLTLPLAATTAALLGLAALVPGTGGSWKGALLGGAVLTGAYWLLHLINRRGMGFGDVKLAASVGLALGWYGWDVLFTATLLSFLLHFGYGVTLMLSKRAGWKTELPFGPFMIAGTLAGVVMGGVTA</sequence>
<dbReference type="PRINTS" id="PR00864">
    <property type="entry name" value="PREPILNPTASE"/>
</dbReference>
<feature type="transmembrane region" description="Helical" evidence="4">
    <location>
        <begin position="212"/>
        <end position="238"/>
    </location>
</feature>
<dbReference type="PANTHER" id="PTHR30487:SF0">
    <property type="entry name" value="PREPILIN LEADER PEPTIDASE_N-METHYLTRANSFERASE-RELATED"/>
    <property type="match status" value="1"/>
</dbReference>
<organism evidence="6 7">
    <name type="scientific">Streptomyces marispadix</name>
    <dbReference type="NCBI Taxonomy" id="2922868"/>
    <lineage>
        <taxon>Bacteria</taxon>
        <taxon>Bacillati</taxon>
        <taxon>Actinomycetota</taxon>
        <taxon>Actinomycetes</taxon>
        <taxon>Kitasatosporales</taxon>
        <taxon>Streptomycetaceae</taxon>
        <taxon>Streptomyces</taxon>
    </lineage>
</organism>
<dbReference type="InterPro" id="IPR014032">
    <property type="entry name" value="Peptidase_A24A_bac"/>
</dbReference>
<dbReference type="EMBL" id="JAKWJU010000002">
    <property type="protein sequence ID" value="MCH6162753.1"/>
    <property type="molecule type" value="Genomic_DNA"/>
</dbReference>
<accession>A0ABS9T2K1</accession>
<feature type="transmembrane region" description="Helical" evidence="4">
    <location>
        <begin position="179"/>
        <end position="200"/>
    </location>
</feature>
<keyword evidence="4" id="KW-1133">Transmembrane helix</keyword>
<evidence type="ECO:0000256" key="1">
    <source>
        <dbReference type="ARBA" id="ARBA00005801"/>
    </source>
</evidence>
<reference evidence="6" key="1">
    <citation type="submission" date="2022-03" db="EMBL/GenBank/DDBJ databases">
        <authorList>
            <person name="Santos J.D.N."/>
            <person name="Kallscheuer N."/>
            <person name="Jogler C."/>
            <person name="Lage O.M."/>
        </authorList>
    </citation>
    <scope>NUCLEOTIDE SEQUENCE</scope>
    <source>
        <strain evidence="6">M600PL45_2</strain>
    </source>
</reference>
<feature type="domain" description="Prepilin type IV endopeptidase peptidase" evidence="5">
    <location>
        <begin position="133"/>
        <end position="243"/>
    </location>
</feature>
<feature type="transmembrane region" description="Helical" evidence="4">
    <location>
        <begin position="258"/>
        <end position="277"/>
    </location>
</feature>
<dbReference type="Proteomes" id="UP001166784">
    <property type="component" value="Unassembled WGS sequence"/>
</dbReference>
<reference evidence="6" key="2">
    <citation type="journal article" date="2023" name="Int. J. Syst. Evol. Microbiol.">
        <title>Streptomyces marispadix sp. nov., isolated from marine beach sediment of the Northern Coast of Portugal.</title>
        <authorList>
            <person name="dos Santos J.D.N."/>
            <person name="Vitorino I.R."/>
            <person name="Kallscheuer N."/>
            <person name="Srivastava A."/>
            <person name="Krautwurst S."/>
            <person name="Marz M."/>
            <person name="Jogler C."/>
            <person name="Lobo Da Cunha A."/>
            <person name="Catita J."/>
            <person name="Goncalves H."/>
            <person name="Gonzalez I."/>
            <person name="Reyes F."/>
            <person name="Lage O.M."/>
        </authorList>
    </citation>
    <scope>NUCLEOTIDE SEQUENCE</scope>
    <source>
        <strain evidence="6">M600PL45_2</strain>
    </source>
</reference>
<dbReference type="Pfam" id="PF01478">
    <property type="entry name" value="Peptidase_A24"/>
    <property type="match status" value="1"/>
</dbReference>
<evidence type="ECO:0000313" key="6">
    <source>
        <dbReference type="EMBL" id="MCH6162753.1"/>
    </source>
</evidence>
<comment type="similarity">
    <text evidence="1 2">Belongs to the peptidase A24 family.</text>
</comment>